<evidence type="ECO:0000313" key="8">
    <source>
        <dbReference type="Proteomes" id="UP000265520"/>
    </source>
</evidence>
<dbReference type="EMBL" id="LXQA010059542">
    <property type="protein sequence ID" value="MCI05726.1"/>
    <property type="molecule type" value="Genomic_DNA"/>
</dbReference>
<dbReference type="AlphaFoldDB" id="A0A392P305"/>
<dbReference type="PANTHER" id="PTHR14319:SF3">
    <property type="entry name" value="TRANSMEMBRANE PROTEIN-LIKE PROTEIN"/>
    <property type="match status" value="1"/>
</dbReference>
<dbReference type="InterPro" id="IPR021910">
    <property type="entry name" value="NGX6/PGAP6/MYMK"/>
</dbReference>
<keyword evidence="5" id="KW-1133">Transmembrane helix</keyword>
<evidence type="ECO:0000256" key="4">
    <source>
        <dbReference type="ARBA" id="ARBA00022692"/>
    </source>
</evidence>
<dbReference type="PANTHER" id="PTHR14319">
    <property type="entry name" value="FIVE-SPAN TRANSMEMBRANE PROTEIN M83"/>
    <property type="match status" value="1"/>
</dbReference>
<keyword evidence="4 7" id="KW-0812">Transmembrane</keyword>
<dbReference type="GO" id="GO:0005886">
    <property type="term" value="C:plasma membrane"/>
    <property type="evidence" value="ECO:0007669"/>
    <property type="project" value="UniProtKB-SubCell"/>
</dbReference>
<organism evidence="7 8">
    <name type="scientific">Trifolium medium</name>
    <dbReference type="NCBI Taxonomy" id="97028"/>
    <lineage>
        <taxon>Eukaryota</taxon>
        <taxon>Viridiplantae</taxon>
        <taxon>Streptophyta</taxon>
        <taxon>Embryophyta</taxon>
        <taxon>Tracheophyta</taxon>
        <taxon>Spermatophyta</taxon>
        <taxon>Magnoliopsida</taxon>
        <taxon>eudicotyledons</taxon>
        <taxon>Gunneridae</taxon>
        <taxon>Pentapetalae</taxon>
        <taxon>rosids</taxon>
        <taxon>fabids</taxon>
        <taxon>Fabales</taxon>
        <taxon>Fabaceae</taxon>
        <taxon>Papilionoideae</taxon>
        <taxon>50 kb inversion clade</taxon>
        <taxon>NPAAA clade</taxon>
        <taxon>Hologalegina</taxon>
        <taxon>IRL clade</taxon>
        <taxon>Trifolieae</taxon>
        <taxon>Trifolium</taxon>
    </lineage>
</organism>
<name>A0A392P305_9FABA</name>
<protein>
    <submittedName>
        <fullName evidence="7">TransmemBrane protein 8B</fullName>
    </submittedName>
</protein>
<evidence type="ECO:0000256" key="1">
    <source>
        <dbReference type="ARBA" id="ARBA00004651"/>
    </source>
</evidence>
<dbReference type="Proteomes" id="UP000265520">
    <property type="component" value="Unassembled WGS sequence"/>
</dbReference>
<evidence type="ECO:0000256" key="6">
    <source>
        <dbReference type="ARBA" id="ARBA00023136"/>
    </source>
</evidence>
<sequence length="177" mass="19755">GPTPFESYYLPVGTGTSYASANFPLEPLLSNSSYNGEPGNIWTYLLLDIPRGAAGGNIHVQLSSDVKIDYEVYARFGGLPSLISWDYYYANKTMRSDTSMFFMLYDSSDDKINFYIMYAREGTWGFGLRHLNTSIIPAKGPTVMSLSLERCPKHCSSHGDCKFSFDASGLTSYRQEP</sequence>
<reference evidence="7 8" key="1">
    <citation type="journal article" date="2018" name="Front. Plant Sci.">
        <title>Red Clover (Trifolium pratense) and Zigzag Clover (T. medium) - A Picture of Genomic Similarities and Differences.</title>
        <authorList>
            <person name="Dluhosova J."/>
            <person name="Istvanek J."/>
            <person name="Nedelnik J."/>
            <person name="Repkova J."/>
        </authorList>
    </citation>
    <scope>NUCLEOTIDE SEQUENCE [LARGE SCALE GENOMIC DNA]</scope>
    <source>
        <strain evidence="8">cv. 10/8</strain>
        <tissue evidence="7">Leaf</tissue>
    </source>
</reference>
<keyword evidence="6" id="KW-0472">Membrane</keyword>
<accession>A0A392P305</accession>
<feature type="non-terminal residue" evidence="7">
    <location>
        <position position="1"/>
    </location>
</feature>
<evidence type="ECO:0000256" key="5">
    <source>
        <dbReference type="ARBA" id="ARBA00022989"/>
    </source>
</evidence>
<evidence type="ECO:0000313" key="7">
    <source>
        <dbReference type="EMBL" id="MCI05726.1"/>
    </source>
</evidence>
<evidence type="ECO:0000256" key="3">
    <source>
        <dbReference type="ARBA" id="ARBA00022475"/>
    </source>
</evidence>
<keyword evidence="3" id="KW-1003">Cell membrane</keyword>
<proteinExistence type="inferred from homology"/>
<comment type="similarity">
    <text evidence="2">Belongs to the TMEM8 family.</text>
</comment>
<keyword evidence="8" id="KW-1185">Reference proteome</keyword>
<comment type="caution">
    <text evidence="7">The sequence shown here is derived from an EMBL/GenBank/DDBJ whole genome shotgun (WGS) entry which is preliminary data.</text>
</comment>
<evidence type="ECO:0000256" key="2">
    <source>
        <dbReference type="ARBA" id="ARBA00005542"/>
    </source>
</evidence>
<comment type="subcellular location">
    <subcellularLocation>
        <location evidence="1">Cell membrane</location>
        <topology evidence="1">Multi-pass membrane protein</topology>
    </subcellularLocation>
</comment>